<organism evidence="1">
    <name type="scientific">Magallana gigas</name>
    <name type="common">Pacific oyster</name>
    <name type="synonym">Crassostrea gigas</name>
    <dbReference type="NCBI Taxonomy" id="29159"/>
    <lineage>
        <taxon>Eukaryota</taxon>
        <taxon>Metazoa</taxon>
        <taxon>Spiralia</taxon>
        <taxon>Lophotrochozoa</taxon>
        <taxon>Mollusca</taxon>
        <taxon>Bivalvia</taxon>
        <taxon>Autobranchia</taxon>
        <taxon>Pteriomorphia</taxon>
        <taxon>Ostreida</taxon>
        <taxon>Ostreoidea</taxon>
        <taxon>Ostreidae</taxon>
        <taxon>Magallana</taxon>
    </lineage>
</organism>
<proteinExistence type="predicted"/>
<dbReference type="HOGENOM" id="CLU_2099211_0_0_1"/>
<evidence type="ECO:0000313" key="1">
    <source>
        <dbReference type="EMBL" id="EKC40035.1"/>
    </source>
</evidence>
<dbReference type="EMBL" id="JH818820">
    <property type="protein sequence ID" value="EKC40035.1"/>
    <property type="molecule type" value="Genomic_DNA"/>
</dbReference>
<sequence>MKLKKCRNYIFLMTEDFEIEGDSENALWCGLMWRNAWKNFRERSNDLNIIIVNCDYLRWKNSKNKVLKAYLRQQLAVEFSNKKHEVLDAIRKRMGVPKALASVFSATASKYNNCNN</sequence>
<dbReference type="AlphaFoldDB" id="K1RFE4"/>
<name>K1RFE4_MAGGI</name>
<protein>
    <submittedName>
        <fullName evidence="1">Uncharacterized protein</fullName>
    </submittedName>
</protein>
<reference evidence="1" key="1">
    <citation type="journal article" date="2012" name="Nature">
        <title>The oyster genome reveals stress adaptation and complexity of shell formation.</title>
        <authorList>
            <person name="Zhang G."/>
            <person name="Fang X."/>
            <person name="Guo X."/>
            <person name="Li L."/>
            <person name="Luo R."/>
            <person name="Xu F."/>
            <person name="Yang P."/>
            <person name="Zhang L."/>
            <person name="Wang X."/>
            <person name="Qi H."/>
            <person name="Xiong Z."/>
            <person name="Que H."/>
            <person name="Xie Y."/>
            <person name="Holland P.W."/>
            <person name="Paps J."/>
            <person name="Zhu Y."/>
            <person name="Wu F."/>
            <person name="Chen Y."/>
            <person name="Wang J."/>
            <person name="Peng C."/>
            <person name="Meng J."/>
            <person name="Yang L."/>
            <person name="Liu J."/>
            <person name="Wen B."/>
            <person name="Zhang N."/>
            <person name="Huang Z."/>
            <person name="Zhu Q."/>
            <person name="Feng Y."/>
            <person name="Mount A."/>
            <person name="Hedgecock D."/>
            <person name="Xu Z."/>
            <person name="Liu Y."/>
            <person name="Domazet-Loso T."/>
            <person name="Du Y."/>
            <person name="Sun X."/>
            <person name="Zhang S."/>
            <person name="Liu B."/>
            <person name="Cheng P."/>
            <person name="Jiang X."/>
            <person name="Li J."/>
            <person name="Fan D."/>
            <person name="Wang W."/>
            <person name="Fu W."/>
            <person name="Wang T."/>
            <person name="Wang B."/>
            <person name="Zhang J."/>
            <person name="Peng Z."/>
            <person name="Li Y."/>
            <person name="Li N."/>
            <person name="Wang J."/>
            <person name="Chen M."/>
            <person name="He Y."/>
            <person name="Tan F."/>
            <person name="Song X."/>
            <person name="Zheng Q."/>
            <person name="Huang R."/>
            <person name="Yang H."/>
            <person name="Du X."/>
            <person name="Chen L."/>
            <person name="Yang M."/>
            <person name="Gaffney P.M."/>
            <person name="Wang S."/>
            <person name="Luo L."/>
            <person name="She Z."/>
            <person name="Ming Y."/>
            <person name="Huang W."/>
            <person name="Zhang S."/>
            <person name="Huang B."/>
            <person name="Zhang Y."/>
            <person name="Qu T."/>
            <person name="Ni P."/>
            <person name="Miao G."/>
            <person name="Wang J."/>
            <person name="Wang Q."/>
            <person name="Steinberg C.E."/>
            <person name="Wang H."/>
            <person name="Li N."/>
            <person name="Qian L."/>
            <person name="Zhang G."/>
            <person name="Li Y."/>
            <person name="Yang H."/>
            <person name="Liu X."/>
            <person name="Wang J."/>
            <person name="Yin Y."/>
            <person name="Wang J."/>
        </authorList>
    </citation>
    <scope>NUCLEOTIDE SEQUENCE [LARGE SCALE GENOMIC DNA]</scope>
    <source>
        <strain evidence="1">05x7-T-G4-1.051#20</strain>
    </source>
</reference>
<gene>
    <name evidence="1" type="ORF">CGI_10010032</name>
</gene>
<dbReference type="InParanoid" id="K1RFE4"/>
<accession>K1RFE4</accession>